<keyword evidence="3" id="KW-1185">Reference proteome</keyword>
<feature type="domain" description="Methyltransferase type 11" evidence="1">
    <location>
        <begin position="1"/>
        <end position="25"/>
    </location>
</feature>
<reference evidence="2 3" key="1">
    <citation type="journal article" date="2019" name="Int. J. Syst. Evol. Microbiol.">
        <title>The Global Catalogue of Microorganisms (GCM) 10K type strain sequencing project: providing services to taxonomists for standard genome sequencing and annotation.</title>
        <authorList>
            <consortium name="The Broad Institute Genomics Platform"/>
            <consortium name="The Broad Institute Genome Sequencing Center for Infectious Disease"/>
            <person name="Wu L."/>
            <person name="Ma J."/>
        </authorList>
    </citation>
    <scope>NUCLEOTIDE SEQUENCE [LARGE SCALE GENOMIC DNA]</scope>
    <source>
        <strain evidence="2 3">JCM 12393</strain>
    </source>
</reference>
<organism evidence="2 3">
    <name type="scientific">Kitasatospora putterlickiae</name>
    <dbReference type="NCBI Taxonomy" id="221725"/>
    <lineage>
        <taxon>Bacteria</taxon>
        <taxon>Bacillati</taxon>
        <taxon>Actinomycetota</taxon>
        <taxon>Actinomycetes</taxon>
        <taxon>Kitasatosporales</taxon>
        <taxon>Streptomycetaceae</taxon>
        <taxon>Kitasatospora</taxon>
    </lineage>
</organism>
<dbReference type="Gene3D" id="3.40.50.150">
    <property type="entry name" value="Vaccinia Virus protein VP39"/>
    <property type="match status" value="1"/>
</dbReference>
<dbReference type="Proteomes" id="UP001499863">
    <property type="component" value="Unassembled WGS sequence"/>
</dbReference>
<comment type="caution">
    <text evidence="2">The sequence shown here is derived from an EMBL/GenBank/DDBJ whole genome shotgun (WGS) entry which is preliminary data.</text>
</comment>
<evidence type="ECO:0000313" key="2">
    <source>
        <dbReference type="EMBL" id="GAA1386865.1"/>
    </source>
</evidence>
<dbReference type="SUPFAM" id="SSF53335">
    <property type="entry name" value="S-adenosyl-L-methionine-dependent methyltransferases"/>
    <property type="match status" value="1"/>
</dbReference>
<protein>
    <recommendedName>
        <fullName evidence="1">Methyltransferase type 11 domain-containing protein</fullName>
    </recommendedName>
</protein>
<sequence length="147" mass="15514">MLQHLTDPARAVAEIARVLRPGGRVTLLDTDWATFVLHPASPVVRAALATVAQETAATPDAGRRLAEWSADAGLTVDETGSDVLLHDPRSVTWPLVHVLGGAAVERGLITGAQRDGLYGGLASAAGRGAFHLSVTMFAVLAHRPRRR</sequence>
<dbReference type="Pfam" id="PF08241">
    <property type="entry name" value="Methyltransf_11"/>
    <property type="match status" value="1"/>
</dbReference>
<evidence type="ECO:0000313" key="3">
    <source>
        <dbReference type="Proteomes" id="UP001499863"/>
    </source>
</evidence>
<dbReference type="InterPro" id="IPR029063">
    <property type="entry name" value="SAM-dependent_MTases_sf"/>
</dbReference>
<proteinExistence type="predicted"/>
<accession>A0ABN1XPI4</accession>
<dbReference type="EMBL" id="BAAAKJ010000051">
    <property type="protein sequence ID" value="GAA1386865.1"/>
    <property type="molecule type" value="Genomic_DNA"/>
</dbReference>
<gene>
    <name evidence="2" type="ORF">GCM10009639_11180</name>
</gene>
<evidence type="ECO:0000259" key="1">
    <source>
        <dbReference type="Pfam" id="PF08241"/>
    </source>
</evidence>
<dbReference type="InterPro" id="IPR013216">
    <property type="entry name" value="Methyltransf_11"/>
</dbReference>
<name>A0ABN1XPI4_9ACTN</name>